<reference evidence="14" key="1">
    <citation type="journal article" date="2019" name="Gigascience">
        <title>De novo genome assembly of the endangered Acer yangbiense, a plant species with extremely small populations endemic to Yunnan Province, China.</title>
        <authorList>
            <person name="Yang J."/>
            <person name="Wariss H.M."/>
            <person name="Tao L."/>
            <person name="Zhang R."/>
            <person name="Yun Q."/>
            <person name="Hollingsworth P."/>
            <person name="Dao Z."/>
            <person name="Luo G."/>
            <person name="Guo H."/>
            <person name="Ma Y."/>
            <person name="Sun W."/>
        </authorList>
    </citation>
    <scope>NUCLEOTIDE SEQUENCE [LARGE SCALE GENOMIC DNA]</scope>
    <source>
        <strain evidence="14">cv. Malutang</strain>
    </source>
</reference>
<dbReference type="Proteomes" id="UP000323000">
    <property type="component" value="Chromosome 13"/>
</dbReference>
<evidence type="ECO:0000256" key="10">
    <source>
        <dbReference type="PIRSR" id="PIRSR604361-1"/>
    </source>
</evidence>
<dbReference type="InterPro" id="IPR004361">
    <property type="entry name" value="Glyoxalase_1"/>
</dbReference>
<dbReference type="CDD" id="cd16358">
    <property type="entry name" value="GlxI_Ni"/>
    <property type="match status" value="1"/>
</dbReference>
<comment type="caution">
    <text evidence="13">The sequence shown here is derived from an EMBL/GenBank/DDBJ whole genome shotgun (WGS) entry which is preliminary data.</text>
</comment>
<dbReference type="PANTHER" id="PTHR46036">
    <property type="entry name" value="LACTOYLGLUTATHIONE LYASE"/>
    <property type="match status" value="1"/>
</dbReference>
<organism evidence="13 14">
    <name type="scientific">Acer yangbiense</name>
    <dbReference type="NCBI Taxonomy" id="1000413"/>
    <lineage>
        <taxon>Eukaryota</taxon>
        <taxon>Viridiplantae</taxon>
        <taxon>Streptophyta</taxon>
        <taxon>Embryophyta</taxon>
        <taxon>Tracheophyta</taxon>
        <taxon>Spermatophyta</taxon>
        <taxon>Magnoliopsida</taxon>
        <taxon>eudicotyledons</taxon>
        <taxon>Gunneridae</taxon>
        <taxon>Pentapetalae</taxon>
        <taxon>rosids</taxon>
        <taxon>malvids</taxon>
        <taxon>Sapindales</taxon>
        <taxon>Sapindaceae</taxon>
        <taxon>Hippocastanoideae</taxon>
        <taxon>Acereae</taxon>
        <taxon>Acer</taxon>
    </lineage>
</organism>
<dbReference type="GO" id="GO:0004462">
    <property type="term" value="F:lactoylglutathione lyase activity"/>
    <property type="evidence" value="ECO:0007669"/>
    <property type="project" value="UniProtKB-EC"/>
</dbReference>
<feature type="binding site" evidence="11">
    <location>
        <position position="315"/>
    </location>
    <ligand>
        <name>Zn(2+)</name>
        <dbReference type="ChEBI" id="CHEBI:29105"/>
        <note>ligand shared between dimeric partners</note>
    </ligand>
</feature>
<dbReference type="InterPro" id="IPR029068">
    <property type="entry name" value="Glyas_Bleomycin-R_OHBP_Dase"/>
</dbReference>
<dbReference type="InterPro" id="IPR037523">
    <property type="entry name" value="VOC_core"/>
</dbReference>
<evidence type="ECO:0000256" key="11">
    <source>
        <dbReference type="PIRSR" id="PIRSR604361-3"/>
    </source>
</evidence>
<name>A0A5C7GRC9_9ROSI</name>
<feature type="binding site" evidence="11">
    <location>
        <position position="297"/>
    </location>
    <ligand>
        <name>Zn(2+)</name>
        <dbReference type="ChEBI" id="CHEBI:29105"/>
        <note>ligand shared between dimeric partners</note>
    </ligand>
</feature>
<keyword evidence="11" id="KW-0862">Zinc</keyword>
<evidence type="ECO:0000256" key="4">
    <source>
        <dbReference type="ARBA" id="ARBA00012081"/>
    </source>
</evidence>
<feature type="active site" description="Proton donor/acceptor" evidence="10">
    <location>
        <position position="363"/>
    </location>
</feature>
<proteinExistence type="inferred from homology"/>
<evidence type="ECO:0000256" key="9">
    <source>
        <dbReference type="ARBA" id="ARBA00048273"/>
    </source>
</evidence>
<dbReference type="InterPro" id="IPR004360">
    <property type="entry name" value="Glyas_Fos-R_dOase_dom"/>
</dbReference>
<dbReference type="EMBL" id="VAHF01000013">
    <property type="protein sequence ID" value="TXG46997.1"/>
    <property type="molecule type" value="Genomic_DNA"/>
</dbReference>
<comment type="function">
    <text evidence="1">Catalyzes the conversion of hemimercaptal, formed from methylglyoxal and glutathione, to S-lactoylglutathione.</text>
</comment>
<dbReference type="PANTHER" id="PTHR46036:SF2">
    <property type="entry name" value="LACTOYLGLUTATHIONE LYASE GLX1"/>
    <property type="match status" value="1"/>
</dbReference>
<dbReference type="EC" id="4.4.1.5" evidence="4"/>
<dbReference type="OrthoDB" id="16820at2759"/>
<feature type="domain" description="VOC" evidence="12">
    <location>
        <begin position="373"/>
        <end position="501"/>
    </location>
</feature>
<dbReference type="GO" id="GO:0005737">
    <property type="term" value="C:cytoplasm"/>
    <property type="evidence" value="ECO:0007669"/>
    <property type="project" value="TreeGrafter"/>
</dbReference>
<accession>A0A5C7GRC9</accession>
<comment type="similarity">
    <text evidence="3">Belongs to the glyoxalase I family.</text>
</comment>
<evidence type="ECO:0000256" key="8">
    <source>
        <dbReference type="ARBA" id="ARBA00030537"/>
    </source>
</evidence>
<comment type="cofactor">
    <cofactor evidence="11">
        <name>Zn(2+)</name>
        <dbReference type="ChEBI" id="CHEBI:29105"/>
    </cofactor>
    <text evidence="11">Binds 1 zinc ion per subunit. In the homodimer, two zinc ions are bound between subunits.</text>
</comment>
<feature type="domain" description="VOC" evidence="12">
    <location>
        <begin position="1"/>
        <end position="96"/>
    </location>
</feature>
<protein>
    <recommendedName>
        <fullName evidence="4">lactoylglutathione lyase</fullName>
        <ecNumber evidence="4">4.4.1.5</ecNumber>
    </recommendedName>
    <alternativeName>
        <fullName evidence="8">Glyoxalase I</fullName>
    </alternativeName>
</protein>
<dbReference type="PROSITE" id="PS51819">
    <property type="entry name" value="VOC"/>
    <property type="match status" value="3"/>
</dbReference>
<keyword evidence="6" id="KW-0677">Repeat</keyword>
<gene>
    <name evidence="13" type="ORF">EZV62_026291</name>
</gene>
<dbReference type="GO" id="GO:0019243">
    <property type="term" value="P:methylglyoxal catabolic process to D-lactate via S-lactoyl-glutathione"/>
    <property type="evidence" value="ECO:0007669"/>
    <property type="project" value="TreeGrafter"/>
</dbReference>
<dbReference type="AlphaFoldDB" id="A0A5C7GRC9"/>
<evidence type="ECO:0000313" key="14">
    <source>
        <dbReference type="Proteomes" id="UP000323000"/>
    </source>
</evidence>
<dbReference type="FunFam" id="3.10.180.10:FF:000004">
    <property type="entry name" value="Lactoylglutathione lyase"/>
    <property type="match status" value="1"/>
</dbReference>
<sequence>MCDNYFNICDSPLAKQHQALIIEKTHRGKDYGVTSYDIGDGLGHFGLATDDVYKMVEKLRSLGGIVTGEPAPVIGGTAIIAFVKDPDGYTFEVLERASTAEQLCDHVMLHALGMKLSRRFNRPEHKHDLGMLGFADEFQNTILELTYNYGVTEYSKGNGYAQIAISTDDVYKSAEVINLVTQEFGGKITRQPGPLPGINTKITSFLDPDGWKTSNSFHLKMAEAAPVAPNAEVLEWPKKDKRRLLHAVYRVGDLDRTIKFYTEGLGMKLLRQRDIPEEKYTNAFLGFGPEESNFVVELTYNYGVTSYDIGAGFGHFGIATQDVYKMVEKVRALGGNVSREPGPVKGGNSVIAFVKDPDGYTFELIQRGPTPEPLCQVMLRVGDLDRSIKFYEKAMGMKLLRKIDRPEYKYTLAMIGYADEYETTVLELTYNYGVTEYAKGNAYAQIAVSTDDVYKSAEVVNLVTQELGGKITRQPGPLPGINTKITAFLDPDGWKTVLVDNEDFLKELHTKEE</sequence>
<dbReference type="UniPathway" id="UPA00619">
    <property type="reaction ID" value="UER00675"/>
</dbReference>
<evidence type="ECO:0000256" key="3">
    <source>
        <dbReference type="ARBA" id="ARBA00010363"/>
    </source>
</evidence>
<evidence type="ECO:0000256" key="6">
    <source>
        <dbReference type="ARBA" id="ARBA00022737"/>
    </source>
</evidence>
<dbReference type="Pfam" id="PF00903">
    <property type="entry name" value="Glyoxalase"/>
    <property type="match status" value="4"/>
</dbReference>
<evidence type="ECO:0000256" key="7">
    <source>
        <dbReference type="ARBA" id="ARBA00023239"/>
    </source>
</evidence>
<keyword evidence="5 11" id="KW-0479">Metal-binding</keyword>
<dbReference type="Gene3D" id="3.10.180.10">
    <property type="entry name" value="2,3-Dihydroxybiphenyl 1,2-Dioxygenase, domain 1"/>
    <property type="match status" value="4"/>
</dbReference>
<evidence type="ECO:0000256" key="1">
    <source>
        <dbReference type="ARBA" id="ARBA00003610"/>
    </source>
</evidence>
<comment type="catalytic activity">
    <reaction evidence="9">
        <text>(R)-S-lactoylglutathione = methylglyoxal + glutathione</text>
        <dbReference type="Rhea" id="RHEA:19069"/>
        <dbReference type="ChEBI" id="CHEBI:17158"/>
        <dbReference type="ChEBI" id="CHEBI:57474"/>
        <dbReference type="ChEBI" id="CHEBI:57925"/>
        <dbReference type="EC" id="4.4.1.5"/>
    </reaction>
</comment>
<dbReference type="InterPro" id="IPR018146">
    <property type="entry name" value="Glyoxalase_1_CS"/>
</dbReference>
<feature type="domain" description="VOC" evidence="12">
    <location>
        <begin position="243"/>
        <end position="367"/>
    </location>
</feature>
<keyword evidence="14" id="KW-1185">Reference proteome</keyword>
<evidence type="ECO:0000259" key="12">
    <source>
        <dbReference type="PROSITE" id="PS51819"/>
    </source>
</evidence>
<dbReference type="NCBIfam" id="TIGR00068">
    <property type="entry name" value="glyox_I"/>
    <property type="match status" value="1"/>
</dbReference>
<keyword evidence="7" id="KW-0456">Lyase</keyword>
<dbReference type="PROSITE" id="PS00934">
    <property type="entry name" value="GLYOXALASE_I_1"/>
    <property type="match status" value="1"/>
</dbReference>
<comment type="pathway">
    <text evidence="2">Secondary metabolite metabolism; methylglyoxal degradation; (R)-lactate from methylglyoxal: step 1/2.</text>
</comment>
<feature type="binding site" evidence="11">
    <location>
        <position position="363"/>
    </location>
    <ligand>
        <name>Zn(2+)</name>
        <dbReference type="ChEBI" id="CHEBI:29105"/>
        <note>ligand shared between dimeric partners</note>
    </ligand>
</feature>
<evidence type="ECO:0000256" key="5">
    <source>
        <dbReference type="ARBA" id="ARBA00022723"/>
    </source>
</evidence>
<dbReference type="SUPFAM" id="SSF54593">
    <property type="entry name" value="Glyoxalase/Bleomycin resistance protein/Dihydroxybiphenyl dioxygenase"/>
    <property type="match status" value="4"/>
</dbReference>
<evidence type="ECO:0000256" key="2">
    <source>
        <dbReference type="ARBA" id="ARBA00005008"/>
    </source>
</evidence>
<evidence type="ECO:0000313" key="13">
    <source>
        <dbReference type="EMBL" id="TXG46997.1"/>
    </source>
</evidence>
<dbReference type="GO" id="GO:0046872">
    <property type="term" value="F:metal ion binding"/>
    <property type="evidence" value="ECO:0007669"/>
    <property type="project" value="UniProtKB-KW"/>
</dbReference>